<dbReference type="InterPro" id="IPR029063">
    <property type="entry name" value="SAM-dependent_MTases_sf"/>
</dbReference>
<accession>A0AAD5RH86</accession>
<evidence type="ECO:0000256" key="2">
    <source>
        <dbReference type="ARBA" id="ARBA00022679"/>
    </source>
</evidence>
<evidence type="ECO:0000313" key="3">
    <source>
        <dbReference type="EMBL" id="KAJ2893680.1"/>
    </source>
</evidence>
<gene>
    <name evidence="3" type="ORF">MKZ38_008327</name>
</gene>
<dbReference type="AlphaFoldDB" id="A0AAD5RH86"/>
<dbReference type="GO" id="GO:0032259">
    <property type="term" value="P:methylation"/>
    <property type="evidence" value="ECO:0007669"/>
    <property type="project" value="UniProtKB-KW"/>
</dbReference>
<evidence type="ECO:0000313" key="4">
    <source>
        <dbReference type="Proteomes" id="UP001201980"/>
    </source>
</evidence>
<proteinExistence type="predicted"/>
<dbReference type="Gene3D" id="3.40.50.150">
    <property type="entry name" value="Vaccinia Virus protein VP39"/>
    <property type="match status" value="1"/>
</dbReference>
<keyword evidence="1" id="KW-0489">Methyltransferase</keyword>
<dbReference type="Pfam" id="PF04072">
    <property type="entry name" value="LCM"/>
    <property type="match status" value="1"/>
</dbReference>
<name>A0AAD5RH86_9PEZI</name>
<dbReference type="PIRSF" id="PIRSF028177">
    <property type="entry name" value="Polyketide_synth_Omtfrase_TcmP"/>
    <property type="match status" value="1"/>
</dbReference>
<dbReference type="EMBL" id="JAKWBI020000578">
    <property type="protein sequence ID" value="KAJ2893680.1"/>
    <property type="molecule type" value="Genomic_DNA"/>
</dbReference>
<protein>
    <submittedName>
        <fullName evidence="3">Uncharacterized protein</fullName>
    </submittedName>
</protein>
<reference evidence="3" key="1">
    <citation type="submission" date="2022-07" db="EMBL/GenBank/DDBJ databases">
        <title>Draft genome sequence of Zalerion maritima ATCC 34329, a (micro)plastics degrading marine fungus.</title>
        <authorList>
            <person name="Paco A."/>
            <person name="Goncalves M.F.M."/>
            <person name="Rocha-Santos T.A.P."/>
            <person name="Alves A."/>
        </authorList>
    </citation>
    <scope>NUCLEOTIDE SEQUENCE</scope>
    <source>
        <strain evidence="3">ATCC 34329</strain>
    </source>
</reference>
<dbReference type="GO" id="GO:0008168">
    <property type="term" value="F:methyltransferase activity"/>
    <property type="evidence" value="ECO:0007669"/>
    <property type="project" value="UniProtKB-KW"/>
</dbReference>
<evidence type="ECO:0000256" key="1">
    <source>
        <dbReference type="ARBA" id="ARBA00022603"/>
    </source>
</evidence>
<keyword evidence="4" id="KW-1185">Reference proteome</keyword>
<dbReference type="InterPro" id="IPR007213">
    <property type="entry name" value="Ppm1/Ppm2/Tcmp"/>
</dbReference>
<dbReference type="InterPro" id="IPR016874">
    <property type="entry name" value="TcmP-like"/>
</dbReference>
<dbReference type="SUPFAM" id="SSF53335">
    <property type="entry name" value="S-adenosyl-L-methionine-dependent methyltransferases"/>
    <property type="match status" value="1"/>
</dbReference>
<organism evidence="3 4">
    <name type="scientific">Zalerion maritima</name>
    <dbReference type="NCBI Taxonomy" id="339359"/>
    <lineage>
        <taxon>Eukaryota</taxon>
        <taxon>Fungi</taxon>
        <taxon>Dikarya</taxon>
        <taxon>Ascomycota</taxon>
        <taxon>Pezizomycotina</taxon>
        <taxon>Sordariomycetes</taxon>
        <taxon>Lulworthiomycetidae</taxon>
        <taxon>Lulworthiales</taxon>
        <taxon>Lulworthiaceae</taxon>
        <taxon>Zalerion</taxon>
    </lineage>
</organism>
<comment type="caution">
    <text evidence="3">The sequence shown here is derived from an EMBL/GenBank/DDBJ whole genome shotgun (WGS) entry which is preliminary data.</text>
</comment>
<dbReference type="Proteomes" id="UP001201980">
    <property type="component" value="Unassembled WGS sequence"/>
</dbReference>
<dbReference type="PANTHER" id="PTHR43619">
    <property type="entry name" value="S-ADENOSYL-L-METHIONINE-DEPENDENT METHYLTRANSFERASE YKTD-RELATED"/>
    <property type="match status" value="1"/>
</dbReference>
<keyword evidence="2" id="KW-0808">Transferase</keyword>
<dbReference type="PANTHER" id="PTHR43619:SF2">
    <property type="entry name" value="S-ADENOSYL-L-METHIONINE-DEPENDENT METHYLTRANSFERASES SUPERFAMILY PROTEIN"/>
    <property type="match status" value="1"/>
</dbReference>
<sequence length="287" mass="32219">MTSATKEKITITGVQATLMMCVACRLRDNNNPVPLLEDPVALSTAGQIDYDWDALHISDINAARMVLRSRQMDRYTGDFIAANPRCTVLHLACGLDARAQRLALGPGVRWIDSDLPDVVELRRRLVPEPEGMIDYQLLSTDILEAGWLDSTPTDRPLAVVFEGLTMYLAEDTMRDFVSGILEHFRKHQLGGQLIFDALGSRVVDRQDSIGWGKTLSMSGARFTWAMNGGDQLEKWFPGRVKLKKEAGSGDFDFPTGTYVPMFSRFLLRLMQMLNDMTYMVVYDVVSE</sequence>